<comment type="caution">
    <text evidence="1">The sequence shown here is derived from an EMBL/GenBank/DDBJ whole genome shotgun (WGS) entry which is preliminary data.</text>
</comment>
<reference evidence="1 2" key="1">
    <citation type="journal article" date="2024" name="G3 (Bethesda)">
        <title>Genome assembly of Hibiscus sabdariffa L. provides insights into metabolisms of medicinal natural products.</title>
        <authorList>
            <person name="Kim T."/>
        </authorList>
    </citation>
    <scope>NUCLEOTIDE SEQUENCE [LARGE SCALE GENOMIC DNA]</scope>
    <source>
        <strain evidence="1">TK-2024</strain>
        <tissue evidence="1">Old leaves</tissue>
    </source>
</reference>
<evidence type="ECO:0000313" key="2">
    <source>
        <dbReference type="Proteomes" id="UP001472677"/>
    </source>
</evidence>
<gene>
    <name evidence="1" type="ORF">V6N12_059064</name>
</gene>
<dbReference type="Proteomes" id="UP001472677">
    <property type="component" value="Unassembled WGS sequence"/>
</dbReference>
<accession>A0ABR2EVZ2</accession>
<proteinExistence type="predicted"/>
<organism evidence="1 2">
    <name type="scientific">Hibiscus sabdariffa</name>
    <name type="common">roselle</name>
    <dbReference type="NCBI Taxonomy" id="183260"/>
    <lineage>
        <taxon>Eukaryota</taxon>
        <taxon>Viridiplantae</taxon>
        <taxon>Streptophyta</taxon>
        <taxon>Embryophyta</taxon>
        <taxon>Tracheophyta</taxon>
        <taxon>Spermatophyta</taxon>
        <taxon>Magnoliopsida</taxon>
        <taxon>eudicotyledons</taxon>
        <taxon>Gunneridae</taxon>
        <taxon>Pentapetalae</taxon>
        <taxon>rosids</taxon>
        <taxon>malvids</taxon>
        <taxon>Malvales</taxon>
        <taxon>Malvaceae</taxon>
        <taxon>Malvoideae</taxon>
        <taxon>Hibiscus</taxon>
    </lineage>
</organism>
<keyword evidence="2" id="KW-1185">Reference proteome</keyword>
<dbReference type="EMBL" id="JBBPBM010000010">
    <property type="protein sequence ID" value="KAK8565504.1"/>
    <property type="molecule type" value="Genomic_DNA"/>
</dbReference>
<protein>
    <submittedName>
        <fullName evidence="1">Uncharacterized protein</fullName>
    </submittedName>
</protein>
<name>A0ABR2EVZ2_9ROSI</name>
<evidence type="ECO:0000313" key="1">
    <source>
        <dbReference type="EMBL" id="KAK8565504.1"/>
    </source>
</evidence>
<sequence length="110" mass="12881">MIKKHVEEGRRRERGAILFNLHPPVLPPYYFSRDGKNPTSWKRFYTSKLQFMEDSKSKVQTNHLRERKFKATINGLGYSVTSGYQVTSLYVEIVSTPISKSHKVKFKVCR</sequence>